<name>A0A8S5TTJ5_9CAUD</name>
<accession>A0A8S5TTJ5</accession>
<reference evidence="1" key="1">
    <citation type="journal article" date="2021" name="Proc. Natl. Acad. Sci. U.S.A.">
        <title>A Catalog of Tens of Thousands of Viruses from Human Metagenomes Reveals Hidden Associations with Chronic Diseases.</title>
        <authorList>
            <person name="Tisza M.J."/>
            <person name="Buck C.B."/>
        </authorList>
    </citation>
    <scope>NUCLEOTIDE SEQUENCE</scope>
    <source>
        <strain evidence="1">Ct5jB2</strain>
    </source>
</reference>
<protein>
    <submittedName>
        <fullName evidence="1">Uncharacterized protein</fullName>
    </submittedName>
</protein>
<proteinExistence type="predicted"/>
<organism evidence="1">
    <name type="scientific">Siphoviridae sp. ct5jB2</name>
    <dbReference type="NCBI Taxonomy" id="2825337"/>
    <lineage>
        <taxon>Viruses</taxon>
        <taxon>Duplodnaviria</taxon>
        <taxon>Heunggongvirae</taxon>
        <taxon>Uroviricota</taxon>
        <taxon>Caudoviricetes</taxon>
    </lineage>
</organism>
<dbReference type="EMBL" id="BK015927">
    <property type="protein sequence ID" value="DAF85530.1"/>
    <property type="molecule type" value="Genomic_DNA"/>
</dbReference>
<evidence type="ECO:0000313" key="1">
    <source>
        <dbReference type="EMBL" id="DAF85530.1"/>
    </source>
</evidence>
<sequence length="81" mass="9538">MDFKYPNSKKLYLVIEISQLLSKYNCTFSEAESILSLSLSEIRQQRENLEYDTTLDYINGNKTKNVDNEEIKPLQHVEPYC</sequence>